<dbReference type="CDD" id="cd00201">
    <property type="entry name" value="WW"/>
    <property type="match status" value="1"/>
</dbReference>
<evidence type="ECO:0000259" key="3">
    <source>
        <dbReference type="PROSITE" id="PS50238"/>
    </source>
</evidence>
<reference evidence="5 6" key="1">
    <citation type="journal article" date="2020" name="ISME J.">
        <title>Uncovering the hidden diversity of litter-decomposition mechanisms in mushroom-forming fungi.</title>
        <authorList>
            <person name="Floudas D."/>
            <person name="Bentzer J."/>
            <person name="Ahren D."/>
            <person name="Johansson T."/>
            <person name="Persson P."/>
            <person name="Tunlid A."/>
        </authorList>
    </citation>
    <scope>NUCLEOTIDE SEQUENCE [LARGE SCALE GENOMIC DNA]</scope>
    <source>
        <strain evidence="5 6">CBS 101986</strain>
    </source>
</reference>
<dbReference type="PANTHER" id="PTHR45876:SF8">
    <property type="entry name" value="FI04035P"/>
    <property type="match status" value="1"/>
</dbReference>
<accession>A0A8H5F2U0</accession>
<evidence type="ECO:0000259" key="4">
    <source>
        <dbReference type="PROSITE" id="PS51016"/>
    </source>
</evidence>
<evidence type="ECO:0000313" key="5">
    <source>
        <dbReference type="EMBL" id="KAF5321596.1"/>
    </source>
</evidence>
<dbReference type="InterPro" id="IPR008936">
    <property type="entry name" value="Rho_GTPase_activation_prot"/>
</dbReference>
<dbReference type="EMBL" id="JAACJJ010000028">
    <property type="protein sequence ID" value="KAF5321596.1"/>
    <property type="molecule type" value="Genomic_DNA"/>
</dbReference>
<feature type="region of interest" description="Disordered" evidence="1">
    <location>
        <begin position="203"/>
        <end position="289"/>
    </location>
</feature>
<dbReference type="Gene3D" id="1.25.40.530">
    <property type="entry name" value="MyTH4 domain"/>
    <property type="match status" value="1"/>
</dbReference>
<dbReference type="InterPro" id="IPR036020">
    <property type="entry name" value="WW_dom_sf"/>
</dbReference>
<dbReference type="PROSITE" id="PS50238">
    <property type="entry name" value="RHOGAP"/>
    <property type="match status" value="1"/>
</dbReference>
<keyword evidence="6" id="KW-1185">Reference proteome</keyword>
<dbReference type="SUPFAM" id="SSF48350">
    <property type="entry name" value="GTPase activation domain, GAP"/>
    <property type="match status" value="1"/>
</dbReference>
<dbReference type="InterPro" id="IPR038185">
    <property type="entry name" value="MyTH4_dom_sf"/>
</dbReference>
<dbReference type="OrthoDB" id="437889at2759"/>
<dbReference type="PANTHER" id="PTHR45876">
    <property type="entry name" value="FI04035P"/>
    <property type="match status" value="1"/>
</dbReference>
<dbReference type="InterPro" id="IPR000857">
    <property type="entry name" value="MyTH4_dom"/>
</dbReference>
<dbReference type="GO" id="GO:0005737">
    <property type="term" value="C:cytoplasm"/>
    <property type="evidence" value="ECO:0007669"/>
    <property type="project" value="TreeGrafter"/>
</dbReference>
<feature type="region of interest" description="Disordered" evidence="1">
    <location>
        <begin position="1"/>
        <end position="72"/>
    </location>
</feature>
<comment type="caution">
    <text evidence="5">The sequence shown here is derived from an EMBL/GenBank/DDBJ whole genome shotgun (WGS) entry which is preliminary data.</text>
</comment>
<dbReference type="GO" id="GO:0007165">
    <property type="term" value="P:signal transduction"/>
    <property type="evidence" value="ECO:0007669"/>
    <property type="project" value="InterPro"/>
</dbReference>
<feature type="compositionally biased region" description="Polar residues" evidence="1">
    <location>
        <begin position="225"/>
        <end position="244"/>
    </location>
</feature>
<dbReference type="GO" id="GO:0005856">
    <property type="term" value="C:cytoskeleton"/>
    <property type="evidence" value="ECO:0007669"/>
    <property type="project" value="InterPro"/>
</dbReference>
<dbReference type="InterPro" id="IPR000198">
    <property type="entry name" value="RhoGAP_dom"/>
</dbReference>
<dbReference type="SMART" id="SM00324">
    <property type="entry name" value="RhoGAP"/>
    <property type="match status" value="1"/>
</dbReference>
<dbReference type="Gene3D" id="2.20.70.10">
    <property type="match status" value="1"/>
</dbReference>
<evidence type="ECO:0000256" key="1">
    <source>
        <dbReference type="SAM" id="MobiDB-lite"/>
    </source>
</evidence>
<dbReference type="Pfam" id="PF00620">
    <property type="entry name" value="RhoGAP"/>
    <property type="match status" value="1"/>
</dbReference>
<dbReference type="SMART" id="SM00139">
    <property type="entry name" value="MyTH4"/>
    <property type="match status" value="1"/>
</dbReference>
<dbReference type="Gene3D" id="1.10.555.10">
    <property type="entry name" value="Rho GTPase activation protein"/>
    <property type="match status" value="1"/>
</dbReference>
<dbReference type="SUPFAM" id="SSF51045">
    <property type="entry name" value="WW domain"/>
    <property type="match status" value="1"/>
</dbReference>
<feature type="compositionally biased region" description="Low complexity" evidence="1">
    <location>
        <begin position="53"/>
        <end position="67"/>
    </location>
</feature>
<name>A0A8H5F2U0_9AGAR</name>
<feature type="compositionally biased region" description="Polar residues" evidence="1">
    <location>
        <begin position="1"/>
        <end position="10"/>
    </location>
</feature>
<evidence type="ECO:0008006" key="7">
    <source>
        <dbReference type="Google" id="ProtNLM"/>
    </source>
</evidence>
<evidence type="ECO:0000313" key="6">
    <source>
        <dbReference type="Proteomes" id="UP000567179"/>
    </source>
</evidence>
<feature type="compositionally biased region" description="Polar residues" evidence="1">
    <location>
        <begin position="18"/>
        <end position="52"/>
    </location>
</feature>
<gene>
    <name evidence="5" type="ORF">D9619_001721</name>
</gene>
<dbReference type="PROSITE" id="PS50020">
    <property type="entry name" value="WW_DOMAIN_2"/>
    <property type="match status" value="1"/>
</dbReference>
<feature type="domain" description="Rho-GAP" evidence="3">
    <location>
        <begin position="662"/>
        <end position="851"/>
    </location>
</feature>
<dbReference type="Proteomes" id="UP000567179">
    <property type="component" value="Unassembled WGS sequence"/>
</dbReference>
<feature type="domain" description="MyTH4" evidence="4">
    <location>
        <begin position="470"/>
        <end position="651"/>
    </location>
</feature>
<organism evidence="5 6">
    <name type="scientific">Psilocybe cf. subviscida</name>
    <dbReference type="NCBI Taxonomy" id="2480587"/>
    <lineage>
        <taxon>Eukaryota</taxon>
        <taxon>Fungi</taxon>
        <taxon>Dikarya</taxon>
        <taxon>Basidiomycota</taxon>
        <taxon>Agaricomycotina</taxon>
        <taxon>Agaricomycetes</taxon>
        <taxon>Agaricomycetidae</taxon>
        <taxon>Agaricales</taxon>
        <taxon>Agaricineae</taxon>
        <taxon>Strophariaceae</taxon>
        <taxon>Psilocybe</taxon>
    </lineage>
</organism>
<evidence type="ECO:0000259" key="2">
    <source>
        <dbReference type="PROSITE" id="PS50020"/>
    </source>
</evidence>
<dbReference type="FunFam" id="1.10.555.10:FF:000045">
    <property type="entry name" value="RhoGAP domain containing protein"/>
    <property type="match status" value="1"/>
</dbReference>
<dbReference type="InterPro" id="IPR001202">
    <property type="entry name" value="WW_dom"/>
</dbReference>
<dbReference type="PROSITE" id="PS51016">
    <property type="entry name" value="MYTH4"/>
    <property type="match status" value="1"/>
</dbReference>
<feature type="region of interest" description="Disordered" evidence="1">
    <location>
        <begin position="336"/>
        <end position="379"/>
    </location>
</feature>
<sequence length="883" mass="97560">MPQSATTPNEPQEPASLPSPTSATTQVNAYISRQPSTSSNKRLSPSKVASRQSTVKTTPPRSSPVTSDSDDSTWGSNFWVTLVDPQSQTSFYACPATGQVSWDPPVGTFVLPPSEEGEWWELADESRGGLPYYYQTKTGETVWERPGGFVIPLGILQNTAAGRRLSQTTFDHFTKLIPYVTKTKQNGSPGSKRTSLSIDAHNYSSTSRRHHHIPSVQLTPIPGSPNATDDSAPPSITSKNSVASESKDQLVVPKESESPPRRSLHSSGPDKRRQQSTSPDSLRSKPYVPQAPQSLGAAVEILSTSQSDSLHGGDAAFKSANEDSFMDSSILGSLSEYRTSEDDMPSTPLRRTRDIPPSPSRPVPDTPKNRPTVGGKGISGPILNHAATLQMSPVKNRSAGRPILVEPKVGSIPGASVATLASGTYPMLPEALAHDIQHFSQSDYAKQYFSTHRTGFIFRRKVPVAQLMTWQKSPMASPLLVLNRLLHKDAVKIFKVIQHIMGDRERERPITGARIPSEQHVSIVNSFNNSTTSLSTAAVSMLEEERWLLGEGLKHGELRDEIYCQLMKQLTGNPSAESVFKGWQLLCVLLVTFPPSKDFETYLEGFIRQHTAKPEGRVDVMAKYCLRRLVSISTKGPRGKPPSIAEIETASDAAFNPSTFGESLDAIIRLQERNYPHQKIPIILPFLADGILALGGLKSEGIFRVPGDNDTLSKLKLRIERGYYTLDGVDDPNVLASLMKLWLRELADPLVPEELYNECVEHAKDPEACMQIVERLPTINRRVVLFVVSFLQMFLEERVQSVTKMTPANMALVMAPNLLRCRSESMAVVFTNAQYEQIFVYNLLLHLQCDEIDDDYKPVHGLGAVANVPMPKKQHRNRSRRRE</sequence>
<dbReference type="GO" id="GO:0005096">
    <property type="term" value="F:GTPase activator activity"/>
    <property type="evidence" value="ECO:0007669"/>
    <property type="project" value="TreeGrafter"/>
</dbReference>
<dbReference type="Pfam" id="PF00784">
    <property type="entry name" value="MyTH4"/>
    <property type="match status" value="1"/>
</dbReference>
<feature type="compositionally biased region" description="Pro residues" evidence="1">
    <location>
        <begin position="356"/>
        <end position="365"/>
    </location>
</feature>
<proteinExistence type="predicted"/>
<protein>
    <recommendedName>
        <fullName evidence="7">Rho GTPase-activating protein 39</fullName>
    </recommendedName>
</protein>
<feature type="domain" description="WW" evidence="2">
    <location>
        <begin position="120"/>
        <end position="148"/>
    </location>
</feature>
<dbReference type="AlphaFoldDB" id="A0A8H5F2U0"/>